<dbReference type="Gene3D" id="2.60.120.620">
    <property type="entry name" value="q2cbj1_9rhob like domain"/>
    <property type="match status" value="1"/>
</dbReference>
<dbReference type="InterPro" id="IPR005123">
    <property type="entry name" value="Oxoglu/Fe-dep_dioxygenase_dom"/>
</dbReference>
<dbReference type="PANTHER" id="PTHR10869">
    <property type="entry name" value="PROLYL 4-HYDROXYLASE ALPHA SUBUNIT"/>
    <property type="match status" value="1"/>
</dbReference>
<reference evidence="8 9" key="1">
    <citation type="submission" date="2014-02" db="EMBL/GenBank/DDBJ databases">
        <title>The genome sequence of the entomopathogenic fungus Metarhizium robertsii ARSEF 2575.</title>
        <authorList>
            <person name="Giuliano Garisto Donzelli B."/>
            <person name="Roe B.A."/>
            <person name="Macmil S.L."/>
            <person name="Krasnoff S.B."/>
            <person name="Gibson D.M."/>
        </authorList>
    </citation>
    <scope>NUCLEOTIDE SEQUENCE [LARGE SCALE GENOMIC DNA]</scope>
    <source>
        <strain evidence="8 9">ARSEF 2575</strain>
    </source>
</reference>
<keyword evidence="6" id="KW-0812">Transmembrane</keyword>
<keyword evidence="6" id="KW-0472">Membrane</keyword>
<keyword evidence="3" id="KW-0223">Dioxygenase</keyword>
<accession>A0A014N517</accession>
<sequence length="276" mass="31495">MLGLSYLNGRNILLFVLPCLLALTNGSILSYIQHVLSAHFKKVDLYQGHISPNIATPSALHSVHQYEVQVISQDPLVLYVHNFLSREEISHVLGHFETSKVYHGKNAHVDSDIRVSESAILEQDEVTRQIRRRARQFRGWHGNKTVAIQPLKVQRYSVNGYYSVHYDWDGYVTEGNRVATFMIYLVDSCTGGGTNFPRLRRPVDSRWCSIIECEDDEYPGLTFKPIAGSAVFWENMHSNGSFHRGVRHASLPVKSGEKVGLNIWLWDHAWRPPLVE</sequence>
<dbReference type="PANTHER" id="PTHR10869:SF246">
    <property type="entry name" value="TRANSMEMBRANE PROLYL 4-HYDROXYLASE"/>
    <property type="match status" value="1"/>
</dbReference>
<dbReference type="GO" id="GO:0031418">
    <property type="term" value="F:L-ascorbic acid binding"/>
    <property type="evidence" value="ECO:0007669"/>
    <property type="project" value="InterPro"/>
</dbReference>
<feature type="domain" description="Fe2OG dioxygenase" evidence="7">
    <location>
        <begin position="146"/>
        <end position="267"/>
    </location>
</feature>
<dbReference type="InterPro" id="IPR045054">
    <property type="entry name" value="P4HA-like"/>
</dbReference>
<name>A0A014N517_9HYPO</name>
<organism evidence="8 9">
    <name type="scientific">Metarhizium robertsii</name>
    <dbReference type="NCBI Taxonomy" id="568076"/>
    <lineage>
        <taxon>Eukaryota</taxon>
        <taxon>Fungi</taxon>
        <taxon>Dikarya</taxon>
        <taxon>Ascomycota</taxon>
        <taxon>Pezizomycotina</taxon>
        <taxon>Sordariomycetes</taxon>
        <taxon>Hypocreomycetidae</taxon>
        <taxon>Hypocreales</taxon>
        <taxon>Clavicipitaceae</taxon>
        <taxon>Metarhizium</taxon>
    </lineage>
</organism>
<dbReference type="GO" id="GO:0005506">
    <property type="term" value="F:iron ion binding"/>
    <property type="evidence" value="ECO:0007669"/>
    <property type="project" value="InterPro"/>
</dbReference>
<evidence type="ECO:0000256" key="2">
    <source>
        <dbReference type="ARBA" id="ARBA00022723"/>
    </source>
</evidence>
<evidence type="ECO:0000256" key="4">
    <source>
        <dbReference type="ARBA" id="ARBA00023002"/>
    </source>
</evidence>
<keyword evidence="6" id="KW-1133">Transmembrane helix</keyword>
<proteinExistence type="predicted"/>
<keyword evidence="2" id="KW-0479">Metal-binding</keyword>
<evidence type="ECO:0000256" key="5">
    <source>
        <dbReference type="ARBA" id="ARBA00023004"/>
    </source>
</evidence>
<dbReference type="HOGENOM" id="CLU_058132_0_0_1"/>
<dbReference type="SMART" id="SM00702">
    <property type="entry name" value="P4Hc"/>
    <property type="match status" value="1"/>
</dbReference>
<dbReference type="PROSITE" id="PS51471">
    <property type="entry name" value="FE2OG_OXY"/>
    <property type="match status" value="1"/>
</dbReference>
<keyword evidence="5" id="KW-0408">Iron</keyword>
<evidence type="ECO:0000256" key="1">
    <source>
        <dbReference type="ARBA" id="ARBA00001961"/>
    </source>
</evidence>
<dbReference type="InterPro" id="IPR044862">
    <property type="entry name" value="Pro_4_hyd_alph_FE2OG_OXY"/>
</dbReference>
<gene>
    <name evidence="8" type="ORF">X797_012145</name>
</gene>
<protein>
    <submittedName>
        <fullName evidence="8">Prolyl 4-hydroxylase alpha subunit</fullName>
    </submittedName>
</protein>
<dbReference type="GO" id="GO:0005783">
    <property type="term" value="C:endoplasmic reticulum"/>
    <property type="evidence" value="ECO:0007669"/>
    <property type="project" value="TreeGrafter"/>
</dbReference>
<evidence type="ECO:0000256" key="6">
    <source>
        <dbReference type="SAM" id="Phobius"/>
    </source>
</evidence>
<keyword evidence="4" id="KW-0560">Oxidoreductase</keyword>
<evidence type="ECO:0000259" key="7">
    <source>
        <dbReference type="PROSITE" id="PS51471"/>
    </source>
</evidence>
<dbReference type="InterPro" id="IPR006620">
    <property type="entry name" value="Pro_4_hyd_alph"/>
</dbReference>
<evidence type="ECO:0000256" key="3">
    <source>
        <dbReference type="ARBA" id="ARBA00022964"/>
    </source>
</evidence>
<dbReference type="Proteomes" id="UP000030151">
    <property type="component" value="Unassembled WGS sequence"/>
</dbReference>
<dbReference type="EMBL" id="JELW01000155">
    <property type="protein sequence ID" value="EXU94773.1"/>
    <property type="molecule type" value="Genomic_DNA"/>
</dbReference>
<comment type="cofactor">
    <cofactor evidence="1">
        <name>L-ascorbate</name>
        <dbReference type="ChEBI" id="CHEBI:38290"/>
    </cofactor>
</comment>
<dbReference type="Pfam" id="PF13640">
    <property type="entry name" value="2OG-FeII_Oxy_3"/>
    <property type="match status" value="1"/>
</dbReference>
<dbReference type="AlphaFoldDB" id="A0A014N517"/>
<feature type="transmembrane region" description="Helical" evidence="6">
    <location>
        <begin position="12"/>
        <end position="32"/>
    </location>
</feature>
<evidence type="ECO:0000313" key="8">
    <source>
        <dbReference type="EMBL" id="EXU94773.1"/>
    </source>
</evidence>
<comment type="caution">
    <text evidence="8">The sequence shown here is derived from an EMBL/GenBank/DDBJ whole genome shotgun (WGS) entry which is preliminary data.</text>
</comment>
<evidence type="ECO:0000313" key="9">
    <source>
        <dbReference type="Proteomes" id="UP000030151"/>
    </source>
</evidence>
<dbReference type="GO" id="GO:0004656">
    <property type="term" value="F:procollagen-proline 4-dioxygenase activity"/>
    <property type="evidence" value="ECO:0007669"/>
    <property type="project" value="TreeGrafter"/>
</dbReference>